<protein>
    <submittedName>
        <fullName evidence="2">Uncharacterized protein</fullName>
    </submittedName>
</protein>
<organism evidence="2 3">
    <name type="scientific">Austropuccinia psidii MF-1</name>
    <dbReference type="NCBI Taxonomy" id="1389203"/>
    <lineage>
        <taxon>Eukaryota</taxon>
        <taxon>Fungi</taxon>
        <taxon>Dikarya</taxon>
        <taxon>Basidiomycota</taxon>
        <taxon>Pucciniomycotina</taxon>
        <taxon>Pucciniomycetes</taxon>
        <taxon>Pucciniales</taxon>
        <taxon>Sphaerophragmiaceae</taxon>
        <taxon>Austropuccinia</taxon>
    </lineage>
</organism>
<evidence type="ECO:0000256" key="1">
    <source>
        <dbReference type="SAM" id="MobiDB-lite"/>
    </source>
</evidence>
<gene>
    <name evidence="2" type="ORF">O181_026707</name>
</gene>
<evidence type="ECO:0000313" key="3">
    <source>
        <dbReference type="Proteomes" id="UP000765509"/>
    </source>
</evidence>
<reference evidence="2" key="1">
    <citation type="submission" date="2021-03" db="EMBL/GenBank/DDBJ databases">
        <title>Draft genome sequence of rust myrtle Austropuccinia psidii MF-1, a brazilian biotype.</title>
        <authorList>
            <person name="Quecine M.C."/>
            <person name="Pachon D.M.R."/>
            <person name="Bonatelli M.L."/>
            <person name="Correr F.H."/>
            <person name="Franceschini L.M."/>
            <person name="Leite T.F."/>
            <person name="Margarido G.R.A."/>
            <person name="Almeida C.A."/>
            <person name="Ferrarezi J.A."/>
            <person name="Labate C.A."/>
        </authorList>
    </citation>
    <scope>NUCLEOTIDE SEQUENCE</scope>
    <source>
        <strain evidence="2">MF-1</strain>
    </source>
</reference>
<name>A0A9Q3CR50_9BASI</name>
<proteinExistence type="predicted"/>
<keyword evidence="3" id="KW-1185">Reference proteome</keyword>
<accession>A0A9Q3CR50</accession>
<feature type="region of interest" description="Disordered" evidence="1">
    <location>
        <begin position="1"/>
        <end position="20"/>
    </location>
</feature>
<evidence type="ECO:0000313" key="2">
    <source>
        <dbReference type="EMBL" id="MBW0486992.1"/>
    </source>
</evidence>
<dbReference type="Proteomes" id="UP000765509">
    <property type="component" value="Unassembled WGS sequence"/>
</dbReference>
<sequence>MPEPQRTDIGGTEGEDSVSSVSLELVTKGYASRRIQGVRLCTSSLKNHQVCGAITQLMAPQCPQCGAPRPDSSIQDLPFKYGVVHLIDCPGPLSMGPGHIAPTDHRDKKITLAPNGPKMGLDPKISRMVIDMARTQKHPYDPEWAQRPFLRPYLQGKWGKDPSLELWEEQNDNY</sequence>
<dbReference type="AlphaFoldDB" id="A0A9Q3CR50"/>
<comment type="caution">
    <text evidence="2">The sequence shown here is derived from an EMBL/GenBank/DDBJ whole genome shotgun (WGS) entry which is preliminary data.</text>
</comment>
<dbReference type="EMBL" id="AVOT02008910">
    <property type="protein sequence ID" value="MBW0486992.1"/>
    <property type="molecule type" value="Genomic_DNA"/>
</dbReference>